<evidence type="ECO:0000256" key="5">
    <source>
        <dbReference type="SAM" id="Phobius"/>
    </source>
</evidence>
<dbReference type="OrthoDB" id="8957337at2"/>
<keyword evidence="2 5" id="KW-0812">Transmembrane</keyword>
<name>A0A158KKM4_9BURK</name>
<feature type="transmembrane region" description="Helical" evidence="5">
    <location>
        <begin position="230"/>
        <end position="250"/>
    </location>
</feature>
<evidence type="ECO:0000313" key="7">
    <source>
        <dbReference type="EMBL" id="SAL81682.1"/>
    </source>
</evidence>
<dbReference type="GO" id="GO:0030255">
    <property type="term" value="P:protein secretion by the type IV secretion system"/>
    <property type="evidence" value="ECO:0007669"/>
    <property type="project" value="InterPro"/>
</dbReference>
<gene>
    <name evidence="7" type="ORF">AWB74_06022</name>
</gene>
<keyword evidence="8" id="KW-1185">Reference proteome</keyword>
<evidence type="ECO:0000256" key="3">
    <source>
        <dbReference type="ARBA" id="ARBA00022989"/>
    </source>
</evidence>
<evidence type="ECO:0000256" key="2">
    <source>
        <dbReference type="ARBA" id="ARBA00022692"/>
    </source>
</evidence>
<keyword evidence="6" id="KW-0732">Signal</keyword>
<dbReference type="InterPro" id="IPR007688">
    <property type="entry name" value="Conjugal_tfr_TrbL/VirB6"/>
</dbReference>
<dbReference type="PROSITE" id="PS51257">
    <property type="entry name" value="PROKAR_LIPOPROTEIN"/>
    <property type="match status" value="1"/>
</dbReference>
<protein>
    <submittedName>
        <fullName evidence="7">TrbL/VirB6 plasmid conjugal transfer protein</fullName>
    </submittedName>
</protein>
<comment type="caution">
    <text evidence="7">The sequence shown here is derived from an EMBL/GenBank/DDBJ whole genome shotgun (WGS) entry which is preliminary data.</text>
</comment>
<feature type="chain" id="PRO_5007627832" evidence="6">
    <location>
        <begin position="30"/>
        <end position="342"/>
    </location>
</feature>
<evidence type="ECO:0000256" key="4">
    <source>
        <dbReference type="ARBA" id="ARBA00023136"/>
    </source>
</evidence>
<dbReference type="Pfam" id="PF04610">
    <property type="entry name" value="TrbL"/>
    <property type="match status" value="1"/>
</dbReference>
<accession>A0A158KKM4</accession>
<comment type="subcellular location">
    <subcellularLocation>
        <location evidence="1">Membrane</location>
        <topology evidence="1">Multi-pass membrane protein</topology>
    </subcellularLocation>
</comment>
<evidence type="ECO:0000256" key="6">
    <source>
        <dbReference type="SAM" id="SignalP"/>
    </source>
</evidence>
<feature type="transmembrane region" description="Helical" evidence="5">
    <location>
        <begin position="96"/>
        <end position="114"/>
    </location>
</feature>
<dbReference type="EMBL" id="FCOM02000038">
    <property type="protein sequence ID" value="SAL81682.1"/>
    <property type="molecule type" value="Genomic_DNA"/>
</dbReference>
<keyword evidence="3 5" id="KW-1133">Transmembrane helix</keyword>
<evidence type="ECO:0000256" key="1">
    <source>
        <dbReference type="ARBA" id="ARBA00004141"/>
    </source>
</evidence>
<feature type="signal peptide" evidence="6">
    <location>
        <begin position="1"/>
        <end position="29"/>
    </location>
</feature>
<keyword evidence="4 5" id="KW-0472">Membrane</keyword>
<reference evidence="7" key="1">
    <citation type="submission" date="2016-01" db="EMBL/GenBank/DDBJ databases">
        <authorList>
            <person name="Peeters C."/>
        </authorList>
    </citation>
    <scope>NUCLEOTIDE SEQUENCE [LARGE SCALE GENOMIC DNA]</scope>
    <source>
        <strain evidence="7">LMG 29317</strain>
    </source>
</reference>
<proteinExistence type="predicted"/>
<evidence type="ECO:0000313" key="8">
    <source>
        <dbReference type="Proteomes" id="UP000055019"/>
    </source>
</evidence>
<dbReference type="Proteomes" id="UP000055019">
    <property type="component" value="Unassembled WGS sequence"/>
</dbReference>
<feature type="transmembrane region" description="Helical" evidence="5">
    <location>
        <begin position="121"/>
        <end position="142"/>
    </location>
</feature>
<sequence>MMNRHVMTILRTLCLMFAIFCGAVGSSSAACAQAASATSGSDATAGTAGTAALQSKPGEFANGATQAAEQIRVLLGSLIPSAIATSTGVMTEANRFAWGLGIISLVLVGVRFAGTHHPVSAWVNLFEEVAILGIFVALYLGYTTTASGFWNWFEQLASNISGGNNGSTGAAMAKLAGTIFEAVKAKFSLAGLLDLGGSVADIIVLGLAFAFMCVASIVFVYFSAVGQIQAAVGIVLGPIALALGFSSYTRNYFVKWLDWMISAGMYIVIVAILIKLVGNSITNAVTAATNVGGNTTVNGAYVFDLSIFILLLSFEIPKLATIFGGGATATGTGALRLLKGAL</sequence>
<dbReference type="GO" id="GO:0016020">
    <property type="term" value="C:membrane"/>
    <property type="evidence" value="ECO:0007669"/>
    <property type="project" value="UniProtKB-SubCell"/>
</dbReference>
<dbReference type="AlphaFoldDB" id="A0A158KKM4"/>
<feature type="transmembrane region" description="Helical" evidence="5">
    <location>
        <begin position="256"/>
        <end position="274"/>
    </location>
</feature>
<feature type="transmembrane region" description="Helical" evidence="5">
    <location>
        <begin position="202"/>
        <end position="223"/>
    </location>
</feature>
<organism evidence="7 8">
    <name type="scientific">Caballeronia arvi</name>
    <dbReference type="NCBI Taxonomy" id="1777135"/>
    <lineage>
        <taxon>Bacteria</taxon>
        <taxon>Pseudomonadati</taxon>
        <taxon>Pseudomonadota</taxon>
        <taxon>Betaproteobacteria</taxon>
        <taxon>Burkholderiales</taxon>
        <taxon>Burkholderiaceae</taxon>
        <taxon>Caballeronia</taxon>
    </lineage>
</organism>